<feature type="signal peptide" evidence="1">
    <location>
        <begin position="1"/>
        <end position="20"/>
    </location>
</feature>
<sequence>MFLATGILSLSGLLLSVAEAAVIYHSGHGERHVIVDLPVSSTTTINKTVHIDAPAGTTVIYTDTPVYPAALPYPHYPSVLPYPPVYPVASSISLRPVNRGCLRSDGMSSVWQSVVVDSCAGDKISEAFYFHQGQVWFNNRCLAVKNNVVGTVYCEPDKNNNWLLLGRQLRDKNSNLCVDGSQRRLQLQPCNNEESQQFH</sequence>
<evidence type="ECO:0000256" key="1">
    <source>
        <dbReference type="SAM" id="SignalP"/>
    </source>
</evidence>
<dbReference type="Proteomes" id="UP000231094">
    <property type="component" value="Unassembled WGS sequence"/>
</dbReference>
<comment type="caution">
    <text evidence="3">The sequence shown here is derived from an EMBL/GenBank/DDBJ whole genome shotgun (WGS) entry which is preliminary data.</text>
</comment>
<gene>
    <name evidence="3" type="ORF">BHC47_07860</name>
</gene>
<name>A0A2N9Y2E0_9NEIS</name>
<feature type="domain" description="Ricin B lectin" evidence="2">
    <location>
        <begin position="95"/>
        <end position="198"/>
    </location>
</feature>
<dbReference type="EMBL" id="MEIV01000070">
    <property type="protein sequence ID" value="PIT61182.1"/>
    <property type="molecule type" value="Genomic_DNA"/>
</dbReference>
<evidence type="ECO:0000313" key="4">
    <source>
        <dbReference type="Proteomes" id="UP000231094"/>
    </source>
</evidence>
<accession>A0A2N9Y2E0</accession>
<protein>
    <recommendedName>
        <fullName evidence="2">Ricin B lectin domain-containing protein</fullName>
    </recommendedName>
</protein>
<dbReference type="Gene3D" id="2.80.10.50">
    <property type="match status" value="1"/>
</dbReference>
<reference evidence="3 4" key="1">
    <citation type="journal article" date="2017" name="MBio">
        <title>Type VI secretion-mediated competition in the bee gut microbiome.</title>
        <authorList>
            <person name="Steele M.I."/>
            <person name="Kwong W.K."/>
            <person name="Powell J.E."/>
            <person name="Whiteley M."/>
            <person name="Moran N.A."/>
        </authorList>
    </citation>
    <scope>NUCLEOTIDE SEQUENCE [LARGE SCALE GENOMIC DNA]</scope>
    <source>
        <strain evidence="3 4">PEB0171</strain>
    </source>
</reference>
<dbReference type="SUPFAM" id="SSF50370">
    <property type="entry name" value="Ricin B-like lectins"/>
    <property type="match status" value="1"/>
</dbReference>
<dbReference type="Pfam" id="PF00652">
    <property type="entry name" value="Ricin_B_lectin"/>
    <property type="match status" value="1"/>
</dbReference>
<evidence type="ECO:0000313" key="3">
    <source>
        <dbReference type="EMBL" id="PIT61182.1"/>
    </source>
</evidence>
<proteinExistence type="predicted"/>
<organism evidence="3 4">
    <name type="scientific">Snodgrassella alvi</name>
    <dbReference type="NCBI Taxonomy" id="1196083"/>
    <lineage>
        <taxon>Bacteria</taxon>
        <taxon>Pseudomonadati</taxon>
        <taxon>Pseudomonadota</taxon>
        <taxon>Betaproteobacteria</taxon>
        <taxon>Neisseriales</taxon>
        <taxon>Neisseriaceae</taxon>
        <taxon>Snodgrassella</taxon>
    </lineage>
</organism>
<dbReference type="InterPro" id="IPR000772">
    <property type="entry name" value="Ricin_B_lectin"/>
</dbReference>
<feature type="chain" id="PRO_5014977443" description="Ricin B lectin domain-containing protein" evidence="1">
    <location>
        <begin position="21"/>
        <end position="199"/>
    </location>
</feature>
<dbReference type="InterPro" id="IPR035992">
    <property type="entry name" value="Ricin_B-like_lectins"/>
</dbReference>
<keyword evidence="1" id="KW-0732">Signal</keyword>
<evidence type="ECO:0000259" key="2">
    <source>
        <dbReference type="Pfam" id="PF00652"/>
    </source>
</evidence>
<dbReference type="AlphaFoldDB" id="A0A2N9Y2E0"/>